<dbReference type="Pfam" id="PF22936">
    <property type="entry name" value="Pol_BBD"/>
    <property type="match status" value="1"/>
</dbReference>
<dbReference type="PANTHER" id="PTHR11439">
    <property type="entry name" value="GAG-POL-RELATED RETROTRANSPOSON"/>
    <property type="match status" value="1"/>
</dbReference>
<keyword evidence="1" id="KW-0378">Hydrolase</keyword>
<feature type="domain" description="Integrase catalytic" evidence="7">
    <location>
        <begin position="579"/>
        <end position="744"/>
    </location>
</feature>
<dbReference type="GO" id="GO:0003723">
    <property type="term" value="F:RNA binding"/>
    <property type="evidence" value="ECO:0007669"/>
    <property type="project" value="UniProtKB-KW"/>
</dbReference>
<evidence type="ECO:0000259" key="6">
    <source>
        <dbReference type="PROSITE" id="PS50158"/>
    </source>
</evidence>
<dbReference type="InterPro" id="IPR001878">
    <property type="entry name" value="Znf_CCHC"/>
</dbReference>
<feature type="compositionally biased region" description="Polar residues" evidence="5">
    <location>
        <begin position="877"/>
        <end position="894"/>
    </location>
</feature>
<keyword evidence="9" id="KW-1185">Reference proteome</keyword>
<dbReference type="InterPro" id="IPR043502">
    <property type="entry name" value="DNA/RNA_pol_sf"/>
</dbReference>
<dbReference type="InterPro" id="IPR001584">
    <property type="entry name" value="Integrase_cat-core"/>
</dbReference>
<dbReference type="Proteomes" id="UP000001294">
    <property type="component" value="Unassembled WGS sequence"/>
</dbReference>
<keyword evidence="4" id="KW-0175">Coiled coil</keyword>
<reference evidence="9" key="1">
    <citation type="journal article" date="2015" name="Genome Announc.">
        <title>Genome sequence of the AIDS-associated pathogen Penicillium marneffei (ATCC18224) and its near taxonomic relative Talaromyces stipitatus (ATCC10500).</title>
        <authorList>
            <person name="Nierman W.C."/>
            <person name="Fedorova-Abrams N.D."/>
            <person name="Andrianopoulos A."/>
        </authorList>
    </citation>
    <scope>NUCLEOTIDE SEQUENCE [LARGE SCALE GENOMIC DNA]</scope>
    <source>
        <strain evidence="9">ATCC 18224 / CBS 334.59 / QM 7333</strain>
    </source>
</reference>
<feature type="region of interest" description="Disordered" evidence="5">
    <location>
        <begin position="874"/>
        <end position="894"/>
    </location>
</feature>
<keyword evidence="1" id="KW-0645">Protease</keyword>
<dbReference type="InterPro" id="IPR036875">
    <property type="entry name" value="Znf_CCHC_sf"/>
</dbReference>
<dbReference type="GO" id="GO:0015074">
    <property type="term" value="P:DNA integration"/>
    <property type="evidence" value="ECO:0007669"/>
    <property type="project" value="InterPro"/>
</dbReference>
<dbReference type="SMART" id="SM00343">
    <property type="entry name" value="ZnF_C2HC"/>
    <property type="match status" value="1"/>
</dbReference>
<dbReference type="EMBL" id="DS995900">
    <property type="protein sequence ID" value="EEA26605.1"/>
    <property type="molecule type" value="Genomic_DNA"/>
</dbReference>
<feature type="region of interest" description="Disordered" evidence="5">
    <location>
        <begin position="195"/>
        <end position="290"/>
    </location>
</feature>
<dbReference type="GO" id="GO:0004190">
    <property type="term" value="F:aspartic-type endopeptidase activity"/>
    <property type="evidence" value="ECO:0007669"/>
    <property type="project" value="UniProtKB-KW"/>
</dbReference>
<name>B6QCF0_TALMQ</name>
<dbReference type="InterPro" id="IPR036397">
    <property type="entry name" value="RNaseH_sf"/>
</dbReference>
<keyword evidence="3" id="KW-0862">Zinc</keyword>
<feature type="region of interest" description="Disordered" evidence="5">
    <location>
        <begin position="1"/>
        <end position="24"/>
    </location>
</feature>
<dbReference type="Pfam" id="PF14223">
    <property type="entry name" value="Retrotran_gag_2"/>
    <property type="match status" value="1"/>
</dbReference>
<keyword evidence="1" id="KW-0064">Aspartyl protease</keyword>
<proteinExistence type="predicted"/>
<evidence type="ECO:0000256" key="2">
    <source>
        <dbReference type="ARBA" id="ARBA00022884"/>
    </source>
</evidence>
<dbReference type="Pfam" id="PF00098">
    <property type="entry name" value="zf-CCHC"/>
    <property type="match status" value="1"/>
</dbReference>
<dbReference type="PROSITE" id="PS50158">
    <property type="entry name" value="ZF_CCHC"/>
    <property type="match status" value="1"/>
</dbReference>
<dbReference type="Pfam" id="PF00665">
    <property type="entry name" value="rve"/>
    <property type="match status" value="1"/>
</dbReference>
<evidence type="ECO:0000259" key="7">
    <source>
        <dbReference type="PROSITE" id="PS50994"/>
    </source>
</evidence>
<dbReference type="Pfam" id="PF07727">
    <property type="entry name" value="RVT_2"/>
    <property type="match status" value="1"/>
</dbReference>
<dbReference type="InterPro" id="IPR057670">
    <property type="entry name" value="SH3_retrovirus"/>
</dbReference>
<dbReference type="InterPro" id="IPR054722">
    <property type="entry name" value="PolX-like_BBD"/>
</dbReference>
<feature type="region of interest" description="Disordered" evidence="5">
    <location>
        <begin position="930"/>
        <end position="955"/>
    </location>
</feature>
<dbReference type="PhylomeDB" id="B6QCF0"/>
<feature type="compositionally biased region" description="Basic residues" evidence="5">
    <location>
        <begin position="248"/>
        <end position="259"/>
    </location>
</feature>
<accession>B6QCF0</accession>
<feature type="compositionally biased region" description="Basic and acidic residues" evidence="5">
    <location>
        <begin position="236"/>
        <end position="247"/>
    </location>
</feature>
<evidence type="ECO:0000313" key="9">
    <source>
        <dbReference type="Proteomes" id="UP000001294"/>
    </source>
</evidence>
<dbReference type="Pfam" id="PF25597">
    <property type="entry name" value="SH3_retrovirus"/>
    <property type="match status" value="1"/>
</dbReference>
<dbReference type="GO" id="GO:0005634">
    <property type="term" value="C:nucleus"/>
    <property type="evidence" value="ECO:0007669"/>
    <property type="project" value="UniProtKB-ARBA"/>
</dbReference>
<dbReference type="GO" id="GO:0008270">
    <property type="term" value="F:zinc ion binding"/>
    <property type="evidence" value="ECO:0007669"/>
    <property type="project" value="UniProtKB-KW"/>
</dbReference>
<feature type="compositionally biased region" description="Basic and acidic residues" evidence="5">
    <location>
        <begin position="195"/>
        <end position="215"/>
    </location>
</feature>
<feature type="compositionally biased region" description="Basic and acidic residues" evidence="5">
    <location>
        <begin position="939"/>
        <end position="955"/>
    </location>
</feature>
<dbReference type="HOGENOM" id="CLU_001650_5_0_1"/>
<protein>
    <submittedName>
        <fullName evidence="8">Uncharacterized protein</fullName>
    </submittedName>
</protein>
<keyword evidence="2" id="KW-0694">RNA-binding</keyword>
<keyword evidence="3" id="KW-0479">Metal-binding</keyword>
<evidence type="ECO:0000256" key="3">
    <source>
        <dbReference type="PROSITE-ProRule" id="PRU00047"/>
    </source>
</evidence>
<dbReference type="SUPFAM" id="SSF53098">
    <property type="entry name" value="Ribonuclease H-like"/>
    <property type="match status" value="1"/>
</dbReference>
<dbReference type="CDD" id="cd09272">
    <property type="entry name" value="RNase_HI_RT_Ty1"/>
    <property type="match status" value="1"/>
</dbReference>
<organism evidence="8 9">
    <name type="scientific">Talaromyces marneffei (strain ATCC 18224 / CBS 334.59 / QM 7333)</name>
    <name type="common">Penicillium marneffei</name>
    <dbReference type="NCBI Taxonomy" id="441960"/>
    <lineage>
        <taxon>Eukaryota</taxon>
        <taxon>Fungi</taxon>
        <taxon>Dikarya</taxon>
        <taxon>Ascomycota</taxon>
        <taxon>Pezizomycotina</taxon>
        <taxon>Eurotiomycetes</taxon>
        <taxon>Eurotiomycetidae</taxon>
        <taxon>Eurotiales</taxon>
        <taxon>Trichocomaceae</taxon>
        <taxon>Talaromyces</taxon>
        <taxon>Talaromyces sect. Talaromyces</taxon>
    </lineage>
</organism>
<dbReference type="Gene3D" id="3.30.420.10">
    <property type="entry name" value="Ribonuclease H-like superfamily/Ribonuclease H"/>
    <property type="match status" value="1"/>
</dbReference>
<dbReference type="SUPFAM" id="SSF56672">
    <property type="entry name" value="DNA/RNA polymerases"/>
    <property type="match status" value="1"/>
</dbReference>
<sequence length="1509" mass="172825">MSGDRASGQEDQQQDAIPDYPGPENVRITTFEIEKAGRSNIKNWKLRMQIFLETQDCWDVVELTEKYQKDPEKVQALFAKKGWKSANGRAKLYILGNIKQDDISTVRDCKLSGEMWAYIRKKYERKTHVDIMMAIQRIVDWKKSAEASMEDSLQQLEQLEAELRDVQEGILGQKEKVIESANRIRGLKCWNCGKEGHRMSECPEPRSKSDSDETGKQSIRKKSDHRGRKNHRRGRGAREGSGKDKTQVKGKKKPYRGSARKADYDSDSDAGSTTEDSDGERAARVEMVSPDEQALVARSNGKRDIRIEESLEHALVAKQVLVEKSDGQQAVRIRQESLEQALVARSNGKRDVRIEESLEHALVAKISEEHAELIDESVKRVRDTRWVIDGGATCHCTGDIKCFESLDRRYKGRLGTVSKSTKIDGKGLAVIPLENGHCARIRDVMYVPGMKGNLLSTQMLHVDGIYNSHEENGYRFYREDRKTLATGYNIGRTSYLGTVRYQDALLTKSQGQNREFMAFLAQEKQPDWELLHRRFGHAGERRMRRLAKRLGITFKDSKDCEVCIQAKSVKQQNRNAVPKTKKPLERVSVDFWGPYRKGEGKEAYYLSITDDATRFSWIHITDNRRLETVQRILSRWMRRQERELGVFLVNIRLDNAKEFVALKPWAEDLGIDLEFTEFYTPAQNSIAERLNRLLLEIARSLMIGMNIPKVYWPYALKMANFIRNRTVFLKGSKKSPYEALFGEEWKLSKFRVPFCKVWFHIKTDDKLEPRAKEGTLVGFTKSSSQYVILDRQDREHKVTNPIFMEDEYGFLSKESGERGEIETSQQKPFTIGQSIGPMIEFQSNKGAEIPTQVDIENEISHDLIPEVRTTDELIPETPTNHTSIPESSTNPERISIESESTLALTTTLRRTDRVRKPTQAVLESAATEAIYRRKSRQGRRQEAREASKDTTSRTSLAREARLQEVANLAVAIELLLGDDDEFAYNAVKTEGEIPIPQTYEEAVNDPKFGSQWRKAVELEIRNLIRFGTWRFVKRPDHKAVISCKWVFDIKYQADGRIERFKARLVARGFSQQEGLDFEDTFAPVIRLESLRVLFAIAAMYGLTAHLLDATNAFVGSKLDKQIYMEVPKGLPKSLQPRKDEVCELLQSLYGLRQSANLWCHKVKKFVTSIGFKPSTADPGTFINERGTIIALYVDDILVFSKNEKAIELTKEKLKEFHPMKDSGRVNKILGIRITWLDGSIRLDQEFYTIRILEEFDMLESKPQMLPLSPNLNLDEDSPKLSHEAHSQFRHAIGRLTYLAGGTRPDIQRTVNRLSQHLVEPKEIHFKAIKHLLRYLRGTTNYAISYLKGSKDKKLVGYTDAAYGNASNLRSTTGYIFMLAGGPICWSSRKQPITATSSSEAEYIAAADSAKQAIWLRHFLYSIRKPETYKNGPIPLYIDNTSALKLAGNPVMHSRSKHIMIRYHVIRDFIERDEIKPIHIPGDQMLADSLTKAVNPKILKWFVQELRLRD</sequence>
<feature type="coiled-coil region" evidence="4">
    <location>
        <begin position="142"/>
        <end position="176"/>
    </location>
</feature>
<dbReference type="STRING" id="441960.B6QCF0"/>
<dbReference type="InterPro" id="IPR025724">
    <property type="entry name" value="GAG-pre-integrase_dom"/>
</dbReference>
<evidence type="ECO:0000256" key="5">
    <source>
        <dbReference type="SAM" id="MobiDB-lite"/>
    </source>
</evidence>
<dbReference type="InterPro" id="IPR012337">
    <property type="entry name" value="RNaseH-like_sf"/>
</dbReference>
<dbReference type="Pfam" id="PF13976">
    <property type="entry name" value="gag_pre-integrs"/>
    <property type="match status" value="1"/>
</dbReference>
<feature type="domain" description="CCHC-type" evidence="6">
    <location>
        <begin position="188"/>
        <end position="204"/>
    </location>
</feature>
<evidence type="ECO:0000256" key="4">
    <source>
        <dbReference type="SAM" id="Coils"/>
    </source>
</evidence>
<evidence type="ECO:0000256" key="1">
    <source>
        <dbReference type="ARBA" id="ARBA00022750"/>
    </source>
</evidence>
<dbReference type="SUPFAM" id="SSF57756">
    <property type="entry name" value="Retrovirus zinc finger-like domains"/>
    <property type="match status" value="1"/>
</dbReference>
<dbReference type="OrthoDB" id="4501190at2759"/>
<dbReference type="PROSITE" id="PS50994">
    <property type="entry name" value="INTEGRASE"/>
    <property type="match status" value="1"/>
</dbReference>
<dbReference type="InterPro" id="IPR013103">
    <property type="entry name" value="RVT_2"/>
</dbReference>
<evidence type="ECO:0000313" key="8">
    <source>
        <dbReference type="EMBL" id="EEA26605.1"/>
    </source>
</evidence>
<feature type="compositionally biased region" description="Basic residues" evidence="5">
    <location>
        <begin position="218"/>
        <end position="235"/>
    </location>
</feature>
<dbReference type="PANTHER" id="PTHR11439:SF483">
    <property type="entry name" value="PEPTIDE SYNTHASE GLIP-LIKE, PUTATIVE (AFU_ORTHOLOGUE AFUA_3G12920)-RELATED"/>
    <property type="match status" value="1"/>
</dbReference>
<gene>
    <name evidence="8" type="ORF">PMAA_076660</name>
</gene>
<dbReference type="VEuPathDB" id="FungiDB:PMAA_076660"/>
<keyword evidence="3" id="KW-0863">Zinc-finger</keyword>